<proteinExistence type="predicted"/>
<reference evidence="1" key="5">
    <citation type="journal article" date="2021" name="G3 (Bethesda)">
        <title>Aegilops tauschii genome assembly Aet v5.0 features greater sequence contiguity and improved annotation.</title>
        <authorList>
            <person name="Wang L."/>
            <person name="Zhu T."/>
            <person name="Rodriguez J.C."/>
            <person name="Deal K.R."/>
            <person name="Dubcovsky J."/>
            <person name="McGuire P.E."/>
            <person name="Lux T."/>
            <person name="Spannagl M."/>
            <person name="Mayer K.F.X."/>
            <person name="Baldrich P."/>
            <person name="Meyers B.C."/>
            <person name="Huo N."/>
            <person name="Gu Y.Q."/>
            <person name="Zhou H."/>
            <person name="Devos K.M."/>
            <person name="Bennetzen J.L."/>
            <person name="Unver T."/>
            <person name="Budak H."/>
            <person name="Gulick P.J."/>
            <person name="Galiba G."/>
            <person name="Kalapos B."/>
            <person name="Nelson D.R."/>
            <person name="Li P."/>
            <person name="You F.M."/>
            <person name="Luo M.C."/>
            <person name="Dvorak J."/>
        </authorList>
    </citation>
    <scope>NUCLEOTIDE SEQUENCE [LARGE SCALE GENOMIC DNA]</scope>
    <source>
        <strain evidence="1">cv. AL8/78</strain>
    </source>
</reference>
<protein>
    <submittedName>
        <fullName evidence="1">Uncharacterized protein</fullName>
    </submittedName>
</protein>
<accession>A0A453LA55</accession>
<name>A0A453LA55_AEGTS</name>
<reference evidence="2" key="1">
    <citation type="journal article" date="2014" name="Science">
        <title>Ancient hybridizations among the ancestral genomes of bread wheat.</title>
        <authorList>
            <consortium name="International Wheat Genome Sequencing Consortium,"/>
            <person name="Marcussen T."/>
            <person name="Sandve S.R."/>
            <person name="Heier L."/>
            <person name="Spannagl M."/>
            <person name="Pfeifer M."/>
            <person name="Jakobsen K.S."/>
            <person name="Wulff B.B."/>
            <person name="Steuernagel B."/>
            <person name="Mayer K.F."/>
            <person name="Olsen O.A."/>
        </authorList>
    </citation>
    <scope>NUCLEOTIDE SEQUENCE [LARGE SCALE GENOMIC DNA]</scope>
    <source>
        <strain evidence="2">cv. AL8/78</strain>
    </source>
</reference>
<reference evidence="1" key="3">
    <citation type="journal article" date="2017" name="Nature">
        <title>Genome sequence of the progenitor of the wheat D genome Aegilops tauschii.</title>
        <authorList>
            <person name="Luo M.C."/>
            <person name="Gu Y.Q."/>
            <person name="Puiu D."/>
            <person name="Wang H."/>
            <person name="Twardziok S.O."/>
            <person name="Deal K.R."/>
            <person name="Huo N."/>
            <person name="Zhu T."/>
            <person name="Wang L."/>
            <person name="Wang Y."/>
            <person name="McGuire P.E."/>
            <person name="Liu S."/>
            <person name="Long H."/>
            <person name="Ramasamy R.K."/>
            <person name="Rodriguez J.C."/>
            <person name="Van S.L."/>
            <person name="Yuan L."/>
            <person name="Wang Z."/>
            <person name="Xia Z."/>
            <person name="Xiao L."/>
            <person name="Anderson O.D."/>
            <person name="Ouyang S."/>
            <person name="Liang Y."/>
            <person name="Zimin A.V."/>
            <person name="Pertea G."/>
            <person name="Qi P."/>
            <person name="Bennetzen J.L."/>
            <person name="Dai X."/>
            <person name="Dawson M.W."/>
            <person name="Muller H.G."/>
            <person name="Kugler K."/>
            <person name="Rivarola-Duarte L."/>
            <person name="Spannagl M."/>
            <person name="Mayer K.F.X."/>
            <person name="Lu F.H."/>
            <person name="Bevan M.W."/>
            <person name="Leroy P."/>
            <person name="Li P."/>
            <person name="You F.M."/>
            <person name="Sun Q."/>
            <person name="Liu Z."/>
            <person name="Lyons E."/>
            <person name="Wicker T."/>
            <person name="Salzberg S.L."/>
            <person name="Devos K.M."/>
            <person name="Dvorak J."/>
        </authorList>
    </citation>
    <scope>NUCLEOTIDE SEQUENCE [LARGE SCALE GENOMIC DNA]</scope>
    <source>
        <strain evidence="1">cv. AL8/78</strain>
    </source>
</reference>
<dbReference type="EnsemblPlants" id="AET5Gv20687300.4">
    <property type="protein sequence ID" value="AET5Gv20687300.4"/>
    <property type="gene ID" value="AET5Gv20687300"/>
</dbReference>
<evidence type="ECO:0000313" key="1">
    <source>
        <dbReference type="EnsemblPlants" id="AET5Gv20687300.4"/>
    </source>
</evidence>
<sequence length="95" mass="11177">MTKHLWPRQSVQVFWTRIQGYDEDHNVIFLGTSSGSFMIQLDSMQFDNRFQFKSIFTHFPYTSFYAAETGQLVVEMMELKCQAVHHLIVLSDKLP</sequence>
<dbReference type="Proteomes" id="UP000015105">
    <property type="component" value="Chromosome 5D"/>
</dbReference>
<dbReference type="Gramene" id="AET5Gv20687300.4">
    <property type="protein sequence ID" value="AET5Gv20687300.4"/>
    <property type="gene ID" value="AET5Gv20687300"/>
</dbReference>
<dbReference type="PANTHER" id="PTHR33186">
    <property type="entry name" value="OS10G0136150 PROTEIN-RELATED"/>
    <property type="match status" value="1"/>
</dbReference>
<reference evidence="1" key="4">
    <citation type="submission" date="2019-03" db="UniProtKB">
        <authorList>
            <consortium name="EnsemblPlants"/>
        </authorList>
    </citation>
    <scope>IDENTIFICATION</scope>
</reference>
<dbReference type="AlphaFoldDB" id="A0A453LA55"/>
<keyword evidence="2" id="KW-1185">Reference proteome</keyword>
<dbReference type="PANTHER" id="PTHR33186:SF13">
    <property type="entry name" value="OS10G0138300 PROTEIN"/>
    <property type="match status" value="1"/>
</dbReference>
<evidence type="ECO:0000313" key="2">
    <source>
        <dbReference type="Proteomes" id="UP000015105"/>
    </source>
</evidence>
<reference evidence="2" key="2">
    <citation type="journal article" date="2017" name="Nat. Plants">
        <title>The Aegilops tauschii genome reveals multiple impacts of transposons.</title>
        <authorList>
            <person name="Zhao G."/>
            <person name="Zou C."/>
            <person name="Li K."/>
            <person name="Wang K."/>
            <person name="Li T."/>
            <person name="Gao L."/>
            <person name="Zhang X."/>
            <person name="Wang H."/>
            <person name="Yang Z."/>
            <person name="Liu X."/>
            <person name="Jiang W."/>
            <person name="Mao L."/>
            <person name="Kong X."/>
            <person name="Jiao Y."/>
            <person name="Jia J."/>
        </authorList>
    </citation>
    <scope>NUCLEOTIDE SEQUENCE [LARGE SCALE GENOMIC DNA]</scope>
    <source>
        <strain evidence="2">cv. AL8/78</strain>
    </source>
</reference>
<organism evidence="1 2">
    <name type="scientific">Aegilops tauschii subsp. strangulata</name>
    <name type="common">Goatgrass</name>
    <dbReference type="NCBI Taxonomy" id="200361"/>
    <lineage>
        <taxon>Eukaryota</taxon>
        <taxon>Viridiplantae</taxon>
        <taxon>Streptophyta</taxon>
        <taxon>Embryophyta</taxon>
        <taxon>Tracheophyta</taxon>
        <taxon>Spermatophyta</taxon>
        <taxon>Magnoliopsida</taxon>
        <taxon>Liliopsida</taxon>
        <taxon>Poales</taxon>
        <taxon>Poaceae</taxon>
        <taxon>BOP clade</taxon>
        <taxon>Pooideae</taxon>
        <taxon>Triticodae</taxon>
        <taxon>Triticeae</taxon>
        <taxon>Triticinae</taxon>
        <taxon>Aegilops</taxon>
    </lineage>
</organism>